<dbReference type="Proteomes" id="UP000562682">
    <property type="component" value="Unassembled WGS sequence"/>
</dbReference>
<accession>A0A8H5TMB9</accession>
<dbReference type="GO" id="GO:0016705">
    <property type="term" value="F:oxidoreductase activity, acting on paired donors, with incorporation or reduction of molecular oxygen"/>
    <property type="evidence" value="ECO:0007669"/>
    <property type="project" value="InterPro"/>
</dbReference>
<dbReference type="AlphaFoldDB" id="A0A8H5TMB9"/>
<evidence type="ECO:0000256" key="1">
    <source>
        <dbReference type="SAM" id="Phobius"/>
    </source>
</evidence>
<dbReference type="GO" id="GO:0004497">
    <property type="term" value="F:monooxygenase activity"/>
    <property type="evidence" value="ECO:0007669"/>
    <property type="project" value="InterPro"/>
</dbReference>
<dbReference type="GO" id="GO:0005506">
    <property type="term" value="F:iron ion binding"/>
    <property type="evidence" value="ECO:0007669"/>
    <property type="project" value="InterPro"/>
</dbReference>
<evidence type="ECO:0000313" key="3">
    <source>
        <dbReference type="Proteomes" id="UP000562682"/>
    </source>
</evidence>
<dbReference type="EMBL" id="JAAOAK010000324">
    <property type="protein sequence ID" value="KAF5673736.1"/>
    <property type="molecule type" value="Genomic_DNA"/>
</dbReference>
<dbReference type="InterPro" id="IPR036396">
    <property type="entry name" value="Cyt_P450_sf"/>
</dbReference>
<keyword evidence="1" id="KW-0812">Transmembrane</keyword>
<name>A0A8H5TMB9_9HYPO</name>
<keyword evidence="3" id="KW-1185">Reference proteome</keyword>
<proteinExistence type="predicted"/>
<protein>
    <submittedName>
        <fullName evidence="2">Trichodiene oxygenase</fullName>
    </submittedName>
</protein>
<sequence>MSSIKLIIPREALFSTGFLLAPLGAFMFYWLCLVFYRLFLHPLRNVPGPKIAAATSWYEFYQDVILDGNYIKDYPRVHEKYGPIVRMSPNRVQINDPNFYHK</sequence>
<dbReference type="Gene3D" id="1.10.630.10">
    <property type="entry name" value="Cytochrome P450"/>
    <property type="match status" value="1"/>
</dbReference>
<feature type="transmembrane region" description="Helical" evidence="1">
    <location>
        <begin position="12"/>
        <end position="39"/>
    </location>
</feature>
<organism evidence="2 3">
    <name type="scientific">Fusarium denticulatum</name>
    <dbReference type="NCBI Taxonomy" id="48507"/>
    <lineage>
        <taxon>Eukaryota</taxon>
        <taxon>Fungi</taxon>
        <taxon>Dikarya</taxon>
        <taxon>Ascomycota</taxon>
        <taxon>Pezizomycotina</taxon>
        <taxon>Sordariomycetes</taxon>
        <taxon>Hypocreomycetidae</taxon>
        <taxon>Hypocreales</taxon>
        <taxon>Nectriaceae</taxon>
        <taxon>Fusarium</taxon>
        <taxon>Fusarium fujikuroi species complex</taxon>
    </lineage>
</organism>
<dbReference type="SUPFAM" id="SSF48264">
    <property type="entry name" value="Cytochrome P450"/>
    <property type="match status" value="1"/>
</dbReference>
<comment type="caution">
    <text evidence="2">The sequence shown here is derived from an EMBL/GenBank/DDBJ whole genome shotgun (WGS) entry which is preliminary data.</text>
</comment>
<gene>
    <name evidence="2" type="ORF">FDENT_10182</name>
</gene>
<keyword evidence="1" id="KW-1133">Transmembrane helix</keyword>
<reference evidence="2 3" key="1">
    <citation type="submission" date="2020-05" db="EMBL/GenBank/DDBJ databases">
        <title>Identification and distribution of gene clusters putatively required for synthesis of sphingolipid metabolism inhibitors in phylogenetically diverse species of the filamentous fungus Fusarium.</title>
        <authorList>
            <person name="Kim H.-S."/>
            <person name="Busman M."/>
            <person name="Brown D.W."/>
            <person name="Divon H."/>
            <person name="Uhlig S."/>
            <person name="Proctor R.H."/>
        </authorList>
    </citation>
    <scope>NUCLEOTIDE SEQUENCE [LARGE SCALE GENOMIC DNA]</scope>
    <source>
        <strain evidence="2 3">NRRL 25311</strain>
    </source>
</reference>
<evidence type="ECO:0000313" key="2">
    <source>
        <dbReference type="EMBL" id="KAF5673736.1"/>
    </source>
</evidence>
<dbReference type="GO" id="GO:0020037">
    <property type="term" value="F:heme binding"/>
    <property type="evidence" value="ECO:0007669"/>
    <property type="project" value="InterPro"/>
</dbReference>
<keyword evidence="1" id="KW-0472">Membrane</keyword>